<feature type="domain" description="Core-binding (CB)" evidence="7">
    <location>
        <begin position="63"/>
        <end position="143"/>
    </location>
</feature>
<dbReference type="Gene3D" id="1.10.150.130">
    <property type="match status" value="1"/>
</dbReference>
<evidence type="ECO:0000313" key="8">
    <source>
        <dbReference type="EMBL" id="RST59677.1"/>
    </source>
</evidence>
<dbReference type="Pfam" id="PF14659">
    <property type="entry name" value="Phage_int_SAM_3"/>
    <property type="match status" value="1"/>
</dbReference>
<dbReference type="InterPro" id="IPR004107">
    <property type="entry name" value="Integrase_SAM-like_N"/>
</dbReference>
<dbReference type="PROSITE" id="PS51898">
    <property type="entry name" value="TYR_RECOMBINASE"/>
    <property type="match status" value="1"/>
</dbReference>
<dbReference type="EMBL" id="QYTW02000009">
    <property type="protein sequence ID" value="RST59677.1"/>
    <property type="molecule type" value="Genomic_DNA"/>
</dbReference>
<comment type="similarity">
    <text evidence="1">Belongs to the 'phage' integrase family.</text>
</comment>
<dbReference type="PROSITE" id="PS51900">
    <property type="entry name" value="CB"/>
    <property type="match status" value="1"/>
</dbReference>
<dbReference type="PANTHER" id="PTHR30349">
    <property type="entry name" value="PHAGE INTEGRASE-RELATED"/>
    <property type="match status" value="1"/>
</dbReference>
<dbReference type="PANTHER" id="PTHR30349:SF64">
    <property type="entry name" value="PROPHAGE INTEGRASE INTD-RELATED"/>
    <property type="match status" value="1"/>
</dbReference>
<evidence type="ECO:0000256" key="2">
    <source>
        <dbReference type="ARBA" id="ARBA00022908"/>
    </source>
</evidence>
<evidence type="ECO:0000256" key="1">
    <source>
        <dbReference type="ARBA" id="ARBA00008857"/>
    </source>
</evidence>
<dbReference type="Proteomes" id="UP000287296">
    <property type="component" value="Unassembled WGS sequence"/>
</dbReference>
<feature type="domain" description="Tyr recombinase" evidence="6">
    <location>
        <begin position="166"/>
        <end position="375"/>
    </location>
</feature>
<accession>A0A429X8C4</accession>
<dbReference type="AlphaFoldDB" id="A0A429X8C4"/>
<dbReference type="GO" id="GO:0006310">
    <property type="term" value="P:DNA recombination"/>
    <property type="evidence" value="ECO:0007669"/>
    <property type="project" value="UniProtKB-KW"/>
</dbReference>
<sequence length="381" mass="44975">MASFKEVSKGRYRLYVELGYDAEGKRKRKTKTVQATGPRQVKKLLQEFEMEVLDSQHLEDENPTFSDFLERWKSNYAETELSASTLEKYNNVLKYMKPYFKGKRMKDISTFHIVQYFTKERKAGRGSLEKKYNLLQSLFKYAVKWRIIDDKANPIEGVDRPKAKKKKVDFYDKEEIELLFKLAKELLPYQQLIIKLAVTAGLRRGEILALADDVLDFPNRKIHIKRSLQYTKEKGHVLKETKTEEERTVTIPEVLMKEIHKSYVRKLNLKMEMGTQWKGFKGRDSKKVMLLFSDECGIPFRPDSVTQFWNRFMIRHNDKIKRIRFHDLRHSSASLILSEGVNMKVVQKRLGHKNIKTTLNIYSHVTEKDDEEASNVFDQLF</sequence>
<evidence type="ECO:0000256" key="5">
    <source>
        <dbReference type="PROSITE-ProRule" id="PRU01248"/>
    </source>
</evidence>
<protein>
    <submittedName>
        <fullName evidence="8">Site-specific integrase</fullName>
    </submittedName>
</protein>
<evidence type="ECO:0000259" key="7">
    <source>
        <dbReference type="PROSITE" id="PS51900"/>
    </source>
</evidence>
<keyword evidence="4" id="KW-0233">DNA recombination</keyword>
<evidence type="ECO:0000256" key="4">
    <source>
        <dbReference type="ARBA" id="ARBA00023172"/>
    </source>
</evidence>
<dbReference type="InterPro" id="IPR010998">
    <property type="entry name" value="Integrase_recombinase_N"/>
</dbReference>
<dbReference type="Gene3D" id="1.10.443.10">
    <property type="entry name" value="Intergrase catalytic core"/>
    <property type="match status" value="1"/>
</dbReference>
<proteinExistence type="inferred from homology"/>
<dbReference type="GO" id="GO:0015074">
    <property type="term" value="P:DNA integration"/>
    <property type="evidence" value="ECO:0007669"/>
    <property type="project" value="UniProtKB-KW"/>
</dbReference>
<name>A0A429X8C4_SIMTE</name>
<dbReference type="GO" id="GO:0003677">
    <property type="term" value="F:DNA binding"/>
    <property type="evidence" value="ECO:0007669"/>
    <property type="project" value="UniProtKB-UniRule"/>
</dbReference>
<evidence type="ECO:0000313" key="9">
    <source>
        <dbReference type="Proteomes" id="UP000287296"/>
    </source>
</evidence>
<dbReference type="OrthoDB" id="9803188at2"/>
<dbReference type="InterPro" id="IPR011010">
    <property type="entry name" value="DNA_brk_join_enz"/>
</dbReference>
<dbReference type="Pfam" id="PF00589">
    <property type="entry name" value="Phage_integrase"/>
    <property type="match status" value="1"/>
</dbReference>
<dbReference type="SUPFAM" id="SSF56349">
    <property type="entry name" value="DNA breaking-rejoining enzymes"/>
    <property type="match status" value="1"/>
</dbReference>
<evidence type="ECO:0000259" key="6">
    <source>
        <dbReference type="PROSITE" id="PS51898"/>
    </source>
</evidence>
<gene>
    <name evidence="8" type="ORF">D5F11_011275</name>
</gene>
<dbReference type="InterPro" id="IPR044068">
    <property type="entry name" value="CB"/>
</dbReference>
<reference evidence="8 9" key="1">
    <citation type="submission" date="2018-12" db="EMBL/GenBank/DDBJ databases">
        <authorList>
            <person name="Sun L."/>
            <person name="Chen Z."/>
        </authorList>
    </citation>
    <scope>NUCLEOTIDE SEQUENCE [LARGE SCALE GENOMIC DNA]</scope>
    <source>
        <strain evidence="8 9">LMG 29736</strain>
    </source>
</reference>
<comment type="caution">
    <text evidence="8">The sequence shown here is derived from an EMBL/GenBank/DDBJ whole genome shotgun (WGS) entry which is preliminary data.</text>
</comment>
<keyword evidence="2" id="KW-0229">DNA integration</keyword>
<dbReference type="CDD" id="cd01189">
    <property type="entry name" value="INT_ICEBs1_C_like"/>
    <property type="match status" value="1"/>
</dbReference>
<dbReference type="InterPro" id="IPR050090">
    <property type="entry name" value="Tyrosine_recombinase_XerCD"/>
</dbReference>
<dbReference type="RefSeq" id="WP_120116519.1">
    <property type="nucleotide sequence ID" value="NZ_QYTW02000009.1"/>
</dbReference>
<dbReference type="InterPro" id="IPR002104">
    <property type="entry name" value="Integrase_catalytic"/>
</dbReference>
<keyword evidence="3 5" id="KW-0238">DNA-binding</keyword>
<evidence type="ECO:0000256" key="3">
    <source>
        <dbReference type="ARBA" id="ARBA00023125"/>
    </source>
</evidence>
<organism evidence="8 9">
    <name type="scientific">Siminovitchia terrae</name>
    <name type="common">Bacillus terrae</name>
    <dbReference type="NCBI Taxonomy" id="1914933"/>
    <lineage>
        <taxon>Bacteria</taxon>
        <taxon>Bacillati</taxon>
        <taxon>Bacillota</taxon>
        <taxon>Bacilli</taxon>
        <taxon>Bacillales</taxon>
        <taxon>Bacillaceae</taxon>
        <taxon>Siminovitchia</taxon>
    </lineage>
</organism>
<dbReference type="InterPro" id="IPR013762">
    <property type="entry name" value="Integrase-like_cat_sf"/>
</dbReference>